<proteinExistence type="inferred from homology"/>
<dbReference type="AlphaFoldDB" id="A0A1G4I392"/>
<reference evidence="7" key="1">
    <citation type="submission" date="2016-09" db="EMBL/GenBank/DDBJ databases">
        <authorList>
            <person name="Hebert L."/>
            <person name="Moumen B."/>
        </authorList>
    </citation>
    <scope>NUCLEOTIDE SEQUENCE [LARGE SCALE GENOMIC DNA]</scope>
    <source>
        <strain evidence="7">OVI</strain>
    </source>
</reference>
<accession>A0A1G4I392</accession>
<feature type="region of interest" description="Disordered" evidence="5">
    <location>
        <begin position="556"/>
        <end position="671"/>
    </location>
</feature>
<dbReference type="InterPro" id="IPR000819">
    <property type="entry name" value="Peptidase_M17_C"/>
</dbReference>
<name>A0A1G4I392_TRYEQ</name>
<dbReference type="Gene3D" id="3.40.220.10">
    <property type="entry name" value="Leucine Aminopeptidase, subunit E, domain 1"/>
    <property type="match status" value="1"/>
</dbReference>
<organism evidence="7 8">
    <name type="scientific">Trypanosoma equiperdum</name>
    <dbReference type="NCBI Taxonomy" id="5694"/>
    <lineage>
        <taxon>Eukaryota</taxon>
        <taxon>Discoba</taxon>
        <taxon>Euglenozoa</taxon>
        <taxon>Kinetoplastea</taxon>
        <taxon>Metakinetoplastina</taxon>
        <taxon>Trypanosomatida</taxon>
        <taxon>Trypanosomatidae</taxon>
        <taxon>Trypanosoma</taxon>
    </lineage>
</organism>
<dbReference type="Gene3D" id="3.40.630.10">
    <property type="entry name" value="Zn peptidases"/>
    <property type="match status" value="1"/>
</dbReference>
<evidence type="ECO:0000259" key="6">
    <source>
        <dbReference type="PROSITE" id="PS00631"/>
    </source>
</evidence>
<dbReference type="GO" id="GO:0030145">
    <property type="term" value="F:manganese ion binding"/>
    <property type="evidence" value="ECO:0007669"/>
    <property type="project" value="InterPro"/>
</dbReference>
<protein>
    <submittedName>
        <fullName evidence="7">Cytosolic leucyl aminopeptidase, putative</fullName>
        <ecNumber evidence="7">3.4.11.1</ecNumber>
    </submittedName>
</protein>
<comment type="caution">
    <text evidence="7">The sequence shown here is derived from an EMBL/GenBank/DDBJ whole genome shotgun (WGS) entry which is preliminary data.</text>
</comment>
<feature type="compositionally biased region" description="Basic residues" evidence="5">
    <location>
        <begin position="644"/>
        <end position="671"/>
    </location>
</feature>
<dbReference type="Pfam" id="PF00883">
    <property type="entry name" value="Peptidase_M17"/>
    <property type="match status" value="1"/>
</dbReference>
<evidence type="ECO:0000256" key="4">
    <source>
        <dbReference type="ARBA" id="ARBA00022801"/>
    </source>
</evidence>
<dbReference type="GO" id="GO:0006508">
    <property type="term" value="P:proteolysis"/>
    <property type="evidence" value="ECO:0007669"/>
    <property type="project" value="UniProtKB-KW"/>
</dbReference>
<evidence type="ECO:0000256" key="5">
    <source>
        <dbReference type="SAM" id="MobiDB-lite"/>
    </source>
</evidence>
<feature type="compositionally biased region" description="Basic and acidic residues" evidence="5">
    <location>
        <begin position="601"/>
        <end position="615"/>
    </location>
</feature>
<keyword evidence="8" id="KW-1185">Reference proteome</keyword>
<dbReference type="GO" id="GO:0005737">
    <property type="term" value="C:cytoplasm"/>
    <property type="evidence" value="ECO:0007669"/>
    <property type="project" value="InterPro"/>
</dbReference>
<gene>
    <name evidence="7" type="ORF">TEOVI_000912600</name>
</gene>
<dbReference type="SUPFAM" id="SSF53187">
    <property type="entry name" value="Zn-dependent exopeptidases"/>
    <property type="match status" value="1"/>
</dbReference>
<dbReference type="PRINTS" id="PR00481">
    <property type="entry name" value="LAMNOPPTDASE"/>
</dbReference>
<comment type="similarity">
    <text evidence="1">Belongs to the peptidase M17 family.</text>
</comment>
<evidence type="ECO:0000256" key="3">
    <source>
        <dbReference type="ARBA" id="ARBA00022670"/>
    </source>
</evidence>
<dbReference type="PROSITE" id="PS00631">
    <property type="entry name" value="CYTOSOL_AP"/>
    <property type="match status" value="1"/>
</dbReference>
<dbReference type="EMBL" id="CZPT02000501">
    <property type="protein sequence ID" value="SCU66108.1"/>
    <property type="molecule type" value="Genomic_DNA"/>
</dbReference>
<dbReference type="RefSeq" id="XP_067077596.1">
    <property type="nucleotide sequence ID" value="XM_067221495.1"/>
</dbReference>
<feature type="domain" description="Cytosol aminopeptidase" evidence="6">
    <location>
        <begin position="392"/>
        <end position="399"/>
    </location>
</feature>
<evidence type="ECO:0000256" key="1">
    <source>
        <dbReference type="ARBA" id="ARBA00009528"/>
    </source>
</evidence>
<dbReference type="GeneID" id="92383060"/>
<keyword evidence="2 7" id="KW-0031">Aminopeptidase</keyword>
<dbReference type="VEuPathDB" id="TriTrypDB:TEOVI_000912600"/>
<dbReference type="InterPro" id="IPR011356">
    <property type="entry name" value="Leucine_aapep/pepB"/>
</dbReference>
<feature type="compositionally biased region" description="Basic and acidic residues" evidence="5">
    <location>
        <begin position="625"/>
        <end position="635"/>
    </location>
</feature>
<dbReference type="Proteomes" id="UP000195570">
    <property type="component" value="Unassembled WGS sequence"/>
</dbReference>
<dbReference type="PANTHER" id="PTHR11963">
    <property type="entry name" value="LEUCINE AMINOPEPTIDASE-RELATED"/>
    <property type="match status" value="1"/>
</dbReference>
<dbReference type="CDD" id="cd00433">
    <property type="entry name" value="Peptidase_M17"/>
    <property type="match status" value="1"/>
</dbReference>
<keyword evidence="3" id="KW-0645">Protease</keyword>
<dbReference type="EC" id="3.4.11.1" evidence="7"/>
<dbReference type="PANTHER" id="PTHR11963:SF23">
    <property type="entry name" value="CYTOSOL AMINOPEPTIDASE"/>
    <property type="match status" value="1"/>
</dbReference>
<sequence length="671" mass="71314">MLKRVIARASLPKSLDVLPLFSFSKKGKGGIEKVAGDSQVKSLVSHPKCVSAHFCNPKDHSEALREDDDGGDVDKHDAVDVPFGFRDAPGNILLDPERRRLFAGIGEKPTVRDYRLAVTAAVREASKLKASALVMRSLPNVLYSVGDLFQPASALPAEDVAEKTVTYAVAAAYRYDRFLSKAKGGLPPPSRGRRNKAVAEGSHEQLNLIIDCGDKTSIASGNIIGHCINDARNLGNLREDEGTPQFYCEWIHQELAPLGIKVQNVLHGEQLEKAGLNLIYNVGKGSKHTPYLVVFEYVGDKRSNKATALVGKGVTFDCGGLNIKPFGSMETMHMDMMGAATVMATMKAIAELQLPVNVVAAVGLAENAIGPSSYHPSCILTSRKGLSVEVLNTDAEGRLVLADTLTYLQKDAKLVKKADTIIDIATLTGAIVVGLGSRRAGLFGNDIALVQQLMASGRSSGEEVWPMPIGDEHQRAIKGNIADLVNVPSVREGGSCTAAAFLSNFVEKDVKWAHLDIAGSGMGTDKPRGFQPAGAPGFGVELLVDYFRQHVMASSKGVSTGKDGSHGDAEESTQEEGANAEVSEENTKRSKTSAGGKKLTKNAEPKEGKGKEAKPNVKGTKGGRKVGEKGTEGKGKAASPAEKKRVKKAPAAKQGRRAVKGNPKGKKRSGN</sequence>
<evidence type="ECO:0000256" key="2">
    <source>
        <dbReference type="ARBA" id="ARBA00022438"/>
    </source>
</evidence>
<dbReference type="GO" id="GO:0070006">
    <property type="term" value="F:metalloaminopeptidase activity"/>
    <property type="evidence" value="ECO:0007669"/>
    <property type="project" value="InterPro"/>
</dbReference>
<evidence type="ECO:0000313" key="8">
    <source>
        <dbReference type="Proteomes" id="UP000195570"/>
    </source>
</evidence>
<keyword evidence="4 7" id="KW-0378">Hydrolase</keyword>
<dbReference type="InterPro" id="IPR043472">
    <property type="entry name" value="Macro_dom-like"/>
</dbReference>
<evidence type="ECO:0000313" key="7">
    <source>
        <dbReference type="EMBL" id="SCU66108.1"/>
    </source>
</evidence>